<feature type="region of interest" description="Disordered" evidence="1">
    <location>
        <begin position="84"/>
        <end position="103"/>
    </location>
</feature>
<evidence type="ECO:0000313" key="3">
    <source>
        <dbReference type="Proteomes" id="UP000636800"/>
    </source>
</evidence>
<gene>
    <name evidence="2" type="ORF">HPP92_022929</name>
</gene>
<evidence type="ECO:0000313" key="2">
    <source>
        <dbReference type="EMBL" id="KAG0457772.1"/>
    </source>
</evidence>
<name>A0A835PUH1_VANPL</name>
<protein>
    <submittedName>
        <fullName evidence="2">Uncharacterized protein</fullName>
    </submittedName>
</protein>
<dbReference type="AlphaFoldDB" id="A0A835PUH1"/>
<dbReference type="EMBL" id="JADCNL010000012">
    <property type="protein sequence ID" value="KAG0457772.1"/>
    <property type="molecule type" value="Genomic_DNA"/>
</dbReference>
<comment type="caution">
    <text evidence="2">The sequence shown here is derived from an EMBL/GenBank/DDBJ whole genome shotgun (WGS) entry which is preliminary data.</text>
</comment>
<sequence length="103" mass="11621">MVGLENNSDDSITNIGRLGGINQVKEMGRLIRRVKIEEKGWVEDWSWLGEEKFVECERWKGLWIVGGNCKEKVMSREKVVVADGEGFGRGNQPNGENGLLARM</sequence>
<accession>A0A835PUH1</accession>
<keyword evidence="3" id="KW-1185">Reference proteome</keyword>
<dbReference type="Proteomes" id="UP000636800">
    <property type="component" value="Chromosome 12"/>
</dbReference>
<evidence type="ECO:0000256" key="1">
    <source>
        <dbReference type="SAM" id="MobiDB-lite"/>
    </source>
</evidence>
<proteinExistence type="predicted"/>
<reference evidence="2 3" key="1">
    <citation type="journal article" date="2020" name="Nat. Food">
        <title>A phased Vanilla planifolia genome enables genetic improvement of flavour and production.</title>
        <authorList>
            <person name="Hasing T."/>
            <person name="Tang H."/>
            <person name="Brym M."/>
            <person name="Khazi F."/>
            <person name="Huang T."/>
            <person name="Chambers A.H."/>
        </authorList>
    </citation>
    <scope>NUCLEOTIDE SEQUENCE [LARGE SCALE GENOMIC DNA]</scope>
    <source>
        <tissue evidence="2">Leaf</tissue>
    </source>
</reference>
<organism evidence="2 3">
    <name type="scientific">Vanilla planifolia</name>
    <name type="common">Vanilla</name>
    <dbReference type="NCBI Taxonomy" id="51239"/>
    <lineage>
        <taxon>Eukaryota</taxon>
        <taxon>Viridiplantae</taxon>
        <taxon>Streptophyta</taxon>
        <taxon>Embryophyta</taxon>
        <taxon>Tracheophyta</taxon>
        <taxon>Spermatophyta</taxon>
        <taxon>Magnoliopsida</taxon>
        <taxon>Liliopsida</taxon>
        <taxon>Asparagales</taxon>
        <taxon>Orchidaceae</taxon>
        <taxon>Vanilloideae</taxon>
        <taxon>Vanilleae</taxon>
        <taxon>Vanilla</taxon>
    </lineage>
</organism>
<dbReference type="OrthoDB" id="426293at2759"/>